<dbReference type="InterPro" id="IPR002156">
    <property type="entry name" value="RNaseH_domain"/>
</dbReference>
<protein>
    <recommendedName>
        <fullName evidence="1">RNase H type-1 domain-containing protein</fullName>
    </recommendedName>
</protein>
<dbReference type="EMBL" id="BGPR01000363">
    <property type="protein sequence ID" value="GBM15698.1"/>
    <property type="molecule type" value="Genomic_DNA"/>
</dbReference>
<accession>A0A4Y2DI40</accession>
<evidence type="ECO:0000313" key="3">
    <source>
        <dbReference type="Proteomes" id="UP000499080"/>
    </source>
</evidence>
<dbReference type="Pfam" id="PF00075">
    <property type="entry name" value="RNase_H"/>
    <property type="match status" value="1"/>
</dbReference>
<dbReference type="InterPro" id="IPR012337">
    <property type="entry name" value="RNaseH-like_sf"/>
</dbReference>
<proteinExistence type="predicted"/>
<gene>
    <name evidence="2" type="ORF">AVEN_262872_1</name>
</gene>
<dbReference type="Gene3D" id="3.30.420.10">
    <property type="entry name" value="Ribonuclease H-like superfamily/Ribonuclease H"/>
    <property type="match status" value="1"/>
</dbReference>
<sequence length="260" mass="30642">MNGKVGSAFVLYFGEDKIDSFIYRLSDNSSVFMAEVFAINKAVDEIIFRNLDYVDLITDSRSALMAPNSLNEKRIYVNSIKRKILNYSGKMNIKRVRAHMGTKGNERADHLAKLAIEKQEIECSFHETRTKIRLNIKRNMIMSWQNRWDSSKNGEETREFFRKVCIRRVKGDFYLNQIYTGHGVFRTPQNRFFGKTNTCHCGNEIGDVQHVLLRCRLWSTYRDQLKIELNTSIHVLLRQEKFQSFCRFVIQYLLNLEVEQ</sequence>
<dbReference type="GO" id="GO:0003676">
    <property type="term" value="F:nucleic acid binding"/>
    <property type="evidence" value="ECO:0007669"/>
    <property type="project" value="InterPro"/>
</dbReference>
<dbReference type="Proteomes" id="UP000499080">
    <property type="component" value="Unassembled WGS sequence"/>
</dbReference>
<dbReference type="GO" id="GO:0004523">
    <property type="term" value="F:RNA-DNA hybrid ribonuclease activity"/>
    <property type="evidence" value="ECO:0007669"/>
    <property type="project" value="InterPro"/>
</dbReference>
<comment type="caution">
    <text evidence="2">The sequence shown here is derived from an EMBL/GenBank/DDBJ whole genome shotgun (WGS) entry which is preliminary data.</text>
</comment>
<feature type="domain" description="RNase H type-1" evidence="1">
    <location>
        <begin position="1"/>
        <end position="117"/>
    </location>
</feature>
<dbReference type="PROSITE" id="PS50879">
    <property type="entry name" value="RNASE_H_1"/>
    <property type="match status" value="1"/>
</dbReference>
<dbReference type="CDD" id="cd09276">
    <property type="entry name" value="Rnase_HI_RT_non_LTR"/>
    <property type="match status" value="1"/>
</dbReference>
<name>A0A4Y2DI40_ARAVE</name>
<keyword evidence="3" id="KW-1185">Reference proteome</keyword>
<dbReference type="SUPFAM" id="SSF53098">
    <property type="entry name" value="Ribonuclease H-like"/>
    <property type="match status" value="1"/>
</dbReference>
<evidence type="ECO:0000259" key="1">
    <source>
        <dbReference type="PROSITE" id="PS50879"/>
    </source>
</evidence>
<dbReference type="AlphaFoldDB" id="A0A4Y2DI40"/>
<organism evidence="2 3">
    <name type="scientific">Araneus ventricosus</name>
    <name type="common">Orbweaver spider</name>
    <name type="synonym">Epeira ventricosa</name>
    <dbReference type="NCBI Taxonomy" id="182803"/>
    <lineage>
        <taxon>Eukaryota</taxon>
        <taxon>Metazoa</taxon>
        <taxon>Ecdysozoa</taxon>
        <taxon>Arthropoda</taxon>
        <taxon>Chelicerata</taxon>
        <taxon>Arachnida</taxon>
        <taxon>Araneae</taxon>
        <taxon>Araneomorphae</taxon>
        <taxon>Entelegynae</taxon>
        <taxon>Araneoidea</taxon>
        <taxon>Araneidae</taxon>
        <taxon>Araneus</taxon>
    </lineage>
</organism>
<evidence type="ECO:0000313" key="2">
    <source>
        <dbReference type="EMBL" id="GBM15698.1"/>
    </source>
</evidence>
<dbReference type="OrthoDB" id="7382669at2759"/>
<reference evidence="2 3" key="1">
    <citation type="journal article" date="2019" name="Sci. Rep.">
        <title>Orb-weaving spider Araneus ventricosus genome elucidates the spidroin gene catalogue.</title>
        <authorList>
            <person name="Kono N."/>
            <person name="Nakamura H."/>
            <person name="Ohtoshi R."/>
            <person name="Moran D.A.P."/>
            <person name="Shinohara A."/>
            <person name="Yoshida Y."/>
            <person name="Fujiwara M."/>
            <person name="Mori M."/>
            <person name="Tomita M."/>
            <person name="Arakawa K."/>
        </authorList>
    </citation>
    <scope>NUCLEOTIDE SEQUENCE [LARGE SCALE GENOMIC DNA]</scope>
</reference>
<dbReference type="InterPro" id="IPR036397">
    <property type="entry name" value="RNaseH_sf"/>
</dbReference>